<evidence type="ECO:0000313" key="7">
    <source>
        <dbReference type="Proteomes" id="UP000440367"/>
    </source>
</evidence>
<name>A0A6A4ETU2_9STRA</name>
<evidence type="ECO:0000256" key="1">
    <source>
        <dbReference type="SAM" id="MobiDB-lite"/>
    </source>
</evidence>
<protein>
    <submittedName>
        <fullName evidence="4">Uncharacterized protein</fullName>
    </submittedName>
</protein>
<proteinExistence type="predicted"/>
<comment type="caution">
    <text evidence="4">The sequence shown here is derived from an EMBL/GenBank/DDBJ whole genome shotgun (WGS) entry which is preliminary data.</text>
</comment>
<dbReference type="AlphaFoldDB" id="A0A6A4ETU2"/>
<evidence type="ECO:0000313" key="5">
    <source>
        <dbReference type="Proteomes" id="UP000429523"/>
    </source>
</evidence>
<sequence>MAVGSDATVESRQRADPTGQSLDSSIGGLGGQAAAKKGRYGTCARGTSREVLELSNVRVTDGKWQPQRRLTRELAAPDASQEEAAGGGRLPVSDGEEGEADSKANGPADHDAEPANGAKPAE</sequence>
<dbReference type="Proteomes" id="UP000429523">
    <property type="component" value="Unassembled WGS sequence"/>
</dbReference>
<dbReference type="EMBL" id="QXGD01000026">
    <property type="protein sequence ID" value="KAE9257337.1"/>
    <property type="molecule type" value="Genomic_DNA"/>
</dbReference>
<dbReference type="Proteomes" id="UP000440367">
    <property type="component" value="Unassembled WGS sequence"/>
</dbReference>
<dbReference type="EMBL" id="QXGF01000025">
    <property type="protein sequence ID" value="KAE8949310.1"/>
    <property type="molecule type" value="Genomic_DNA"/>
</dbReference>
<evidence type="ECO:0000313" key="6">
    <source>
        <dbReference type="Proteomes" id="UP000437068"/>
    </source>
</evidence>
<evidence type="ECO:0000313" key="2">
    <source>
        <dbReference type="EMBL" id="KAE8949310.1"/>
    </source>
</evidence>
<evidence type="ECO:0000313" key="3">
    <source>
        <dbReference type="EMBL" id="KAE9257337.1"/>
    </source>
</evidence>
<dbReference type="EMBL" id="QXGE01000055">
    <property type="protein sequence ID" value="KAE9327208.1"/>
    <property type="molecule type" value="Genomic_DNA"/>
</dbReference>
<dbReference type="Proteomes" id="UP000437068">
    <property type="component" value="Unassembled WGS sequence"/>
</dbReference>
<reference evidence="5 6" key="1">
    <citation type="submission" date="2018-08" db="EMBL/GenBank/DDBJ databases">
        <title>Genomic investigation of the strawberry pathogen Phytophthora fragariae indicates pathogenicity is determined by transcriptional variation in three key races.</title>
        <authorList>
            <person name="Adams T.M."/>
            <person name="Armitage A.D."/>
            <person name="Sobczyk M.K."/>
            <person name="Bates H.J."/>
            <person name="Dunwell J.M."/>
            <person name="Nellist C.F."/>
            <person name="Harrison R.J."/>
        </authorList>
    </citation>
    <scope>NUCLEOTIDE SEQUENCE [LARGE SCALE GENOMIC DNA]</scope>
    <source>
        <strain evidence="4 6">A4</strain>
        <strain evidence="3 7">BC-1</strain>
        <strain evidence="2 5">NOV-9</strain>
    </source>
</reference>
<evidence type="ECO:0000313" key="4">
    <source>
        <dbReference type="EMBL" id="KAE9327208.1"/>
    </source>
</evidence>
<accession>A0A6A4ETU2</accession>
<gene>
    <name evidence="4" type="ORF">PF001_g2039</name>
    <name evidence="3" type="ORF">PF002_g1136</name>
    <name evidence="2" type="ORF">PF009_g1121</name>
</gene>
<feature type="region of interest" description="Disordered" evidence="1">
    <location>
        <begin position="1"/>
        <end position="122"/>
    </location>
</feature>
<organism evidence="4 6">
    <name type="scientific">Phytophthora fragariae</name>
    <dbReference type="NCBI Taxonomy" id="53985"/>
    <lineage>
        <taxon>Eukaryota</taxon>
        <taxon>Sar</taxon>
        <taxon>Stramenopiles</taxon>
        <taxon>Oomycota</taxon>
        <taxon>Peronosporomycetes</taxon>
        <taxon>Peronosporales</taxon>
        <taxon>Peronosporaceae</taxon>
        <taxon>Phytophthora</taxon>
    </lineage>
</organism>